<feature type="domain" description="HTH lysR-type" evidence="5">
    <location>
        <begin position="2"/>
        <end position="59"/>
    </location>
</feature>
<dbReference type="PROSITE" id="PS50931">
    <property type="entry name" value="HTH_LYSR"/>
    <property type="match status" value="1"/>
</dbReference>
<evidence type="ECO:0000256" key="3">
    <source>
        <dbReference type="ARBA" id="ARBA00023125"/>
    </source>
</evidence>
<comment type="similarity">
    <text evidence="1">Belongs to the LysR transcriptional regulatory family.</text>
</comment>
<dbReference type="PRINTS" id="PR00039">
    <property type="entry name" value="HTHLYSR"/>
</dbReference>
<dbReference type="PANTHER" id="PTHR30126">
    <property type="entry name" value="HTH-TYPE TRANSCRIPTIONAL REGULATOR"/>
    <property type="match status" value="1"/>
</dbReference>
<name>A0AB37UBL0_9CYAN</name>
<dbReference type="InterPro" id="IPR036388">
    <property type="entry name" value="WH-like_DNA-bd_sf"/>
</dbReference>
<dbReference type="InterPro" id="IPR000847">
    <property type="entry name" value="LysR_HTH_N"/>
</dbReference>
<protein>
    <submittedName>
        <fullName evidence="6">LysR family transcriptional regulator</fullName>
    </submittedName>
</protein>
<evidence type="ECO:0000256" key="2">
    <source>
        <dbReference type="ARBA" id="ARBA00023015"/>
    </source>
</evidence>
<evidence type="ECO:0000313" key="6">
    <source>
        <dbReference type="EMBL" id="RUT04543.1"/>
    </source>
</evidence>
<dbReference type="Proteomes" id="UP000282574">
    <property type="component" value="Unassembled WGS sequence"/>
</dbReference>
<sequence>MVSFEWYRSFMAVYRVGTVSGAAQVLNLTQPAVSQHLAALEKELKISLFQRTPRRMIPTPGGMRLYNQIADSIEQLESVVSKISPASMSQIVRLGAPQEFFMERILGRLPKSDDNYYTVTFGLAQTLIKQLVSGNLDLVISTLQIQKSEIVYQPLFEEKFWLVGPKDVNIPNIPDASNEGLITLEKWLTTQSIISYSEELPIIRRFWRTVFGRRIAVDPKLIIPDLRGIRQAVELGLGISVLPDYLCENSVEENRFTLILNPKRPVMNVIWLAFRKSDIHMQRTQFFLELLRRT</sequence>
<dbReference type="Gene3D" id="3.40.190.10">
    <property type="entry name" value="Periplasmic binding protein-like II"/>
    <property type="match status" value="2"/>
</dbReference>
<keyword evidence="2" id="KW-0805">Transcription regulation</keyword>
<dbReference type="PANTHER" id="PTHR30126:SF39">
    <property type="entry name" value="HTH-TYPE TRANSCRIPTIONAL REGULATOR CYSL"/>
    <property type="match status" value="1"/>
</dbReference>
<dbReference type="Gene3D" id="1.10.10.10">
    <property type="entry name" value="Winged helix-like DNA-binding domain superfamily/Winged helix DNA-binding domain"/>
    <property type="match status" value="1"/>
</dbReference>
<dbReference type="InterPro" id="IPR005119">
    <property type="entry name" value="LysR_subst-bd"/>
</dbReference>
<keyword evidence="4" id="KW-0804">Transcription</keyword>
<dbReference type="SUPFAM" id="SSF53850">
    <property type="entry name" value="Periplasmic binding protein-like II"/>
    <property type="match status" value="1"/>
</dbReference>
<dbReference type="InterPro" id="IPR036390">
    <property type="entry name" value="WH_DNA-bd_sf"/>
</dbReference>
<dbReference type="SUPFAM" id="SSF46785">
    <property type="entry name" value="Winged helix' DNA-binding domain"/>
    <property type="match status" value="1"/>
</dbReference>
<accession>A0AB37UBL0</accession>
<evidence type="ECO:0000256" key="1">
    <source>
        <dbReference type="ARBA" id="ARBA00009437"/>
    </source>
</evidence>
<dbReference type="EMBL" id="RSCK01000084">
    <property type="protein sequence ID" value="RUT04543.1"/>
    <property type="molecule type" value="Genomic_DNA"/>
</dbReference>
<keyword evidence="3" id="KW-0238">DNA-binding</keyword>
<comment type="caution">
    <text evidence="6">The sequence shown here is derived from an EMBL/GenBank/DDBJ whole genome shotgun (WGS) entry which is preliminary data.</text>
</comment>
<proteinExistence type="inferred from homology"/>
<dbReference type="CDD" id="cd05466">
    <property type="entry name" value="PBP2_LTTR_substrate"/>
    <property type="match status" value="1"/>
</dbReference>
<dbReference type="GO" id="GO:0000976">
    <property type="term" value="F:transcription cis-regulatory region binding"/>
    <property type="evidence" value="ECO:0007669"/>
    <property type="project" value="TreeGrafter"/>
</dbReference>
<dbReference type="AlphaFoldDB" id="A0AB37UBL0"/>
<gene>
    <name evidence="6" type="ORF">DSM107010_57230</name>
</gene>
<organism evidence="6 7">
    <name type="scientific">Chroococcidiopsis cubana SAG 39.79</name>
    <dbReference type="NCBI Taxonomy" id="388085"/>
    <lineage>
        <taxon>Bacteria</taxon>
        <taxon>Bacillati</taxon>
        <taxon>Cyanobacteriota</taxon>
        <taxon>Cyanophyceae</taxon>
        <taxon>Chroococcidiopsidales</taxon>
        <taxon>Chroococcidiopsidaceae</taxon>
        <taxon>Chroococcidiopsis</taxon>
    </lineage>
</organism>
<reference evidence="6 7" key="1">
    <citation type="journal article" date="2019" name="Genome Biol. Evol.">
        <title>Day and night: Metabolic profiles and evolutionary relationships of six axenic non-marine cyanobacteria.</title>
        <authorList>
            <person name="Will S.E."/>
            <person name="Henke P."/>
            <person name="Boedeker C."/>
            <person name="Huang S."/>
            <person name="Brinkmann H."/>
            <person name="Rohde M."/>
            <person name="Jarek M."/>
            <person name="Friedl T."/>
            <person name="Seufert S."/>
            <person name="Schumacher M."/>
            <person name="Overmann J."/>
            <person name="Neumann-Schaal M."/>
            <person name="Petersen J."/>
        </authorList>
    </citation>
    <scope>NUCLEOTIDE SEQUENCE [LARGE SCALE GENOMIC DNA]</scope>
    <source>
        <strain evidence="6 7">SAG 39.79</strain>
    </source>
</reference>
<dbReference type="Pfam" id="PF03466">
    <property type="entry name" value="LysR_substrate"/>
    <property type="match status" value="1"/>
</dbReference>
<evidence type="ECO:0000313" key="7">
    <source>
        <dbReference type="Proteomes" id="UP000282574"/>
    </source>
</evidence>
<evidence type="ECO:0000256" key="4">
    <source>
        <dbReference type="ARBA" id="ARBA00023163"/>
    </source>
</evidence>
<dbReference type="RefSeq" id="WP_127024582.1">
    <property type="nucleotide sequence ID" value="NZ_JAVKZF010000004.1"/>
</dbReference>
<evidence type="ECO:0000259" key="5">
    <source>
        <dbReference type="PROSITE" id="PS50931"/>
    </source>
</evidence>
<keyword evidence="7" id="KW-1185">Reference proteome</keyword>
<dbReference type="Pfam" id="PF00126">
    <property type="entry name" value="HTH_1"/>
    <property type="match status" value="1"/>
</dbReference>
<dbReference type="GO" id="GO:0003700">
    <property type="term" value="F:DNA-binding transcription factor activity"/>
    <property type="evidence" value="ECO:0007669"/>
    <property type="project" value="InterPro"/>
</dbReference>